<protein>
    <submittedName>
        <fullName evidence="4">Oxidoreductase</fullName>
    </submittedName>
</protein>
<name>A0A094J7U7_9GAMM</name>
<sequence length="361" mass="38208">MSKKPIRVGFIGLNPDSHWAATAHLPALQSLSDDFEIVAVANSTPESGKRTAEALHLPHAFATPQELVTSAEVDLVVVTVKVPYHFELVSAALAAGKHVHCEWPLGNGLAEAQKLTELAAAKSVVATVGTQMRTAPEIAYLKQLIAEGYVGKVLSSSLIGSGGNWGAASSAELAYLFDKANGATMLTIPFGHTLAGVQDVLGEFADVNGRTLKIRDTVRITDTGEDKKTSTADQILVHGQLQSGAAFSAHYRGGMSRATNFLWEINGTDGDIQITGNIGHGQFAQMTIKGASGSDTELQTLVPPAELFDELPEGTIARNVAGIYRLVAKDIQTGSREAPSFADALKLHQLLDAISQGNEYL</sequence>
<dbReference type="RefSeq" id="WP_037445729.1">
    <property type="nucleotide sequence ID" value="NZ_JPEO01000027.1"/>
</dbReference>
<dbReference type="InterPro" id="IPR051317">
    <property type="entry name" value="Gfo/Idh/MocA_oxidoreduct"/>
</dbReference>
<dbReference type="Gene3D" id="3.40.50.720">
    <property type="entry name" value="NAD(P)-binding Rossmann-like Domain"/>
    <property type="match status" value="1"/>
</dbReference>
<dbReference type="eggNOG" id="COG0673">
    <property type="taxonomic scope" value="Bacteria"/>
</dbReference>
<dbReference type="Pfam" id="PF22685">
    <property type="entry name" value="Gal80p_C-like"/>
    <property type="match status" value="1"/>
</dbReference>
<dbReference type="EMBL" id="JPEO01000027">
    <property type="protein sequence ID" value="KFZ35995.1"/>
    <property type="molecule type" value="Genomic_DNA"/>
</dbReference>
<dbReference type="AlphaFoldDB" id="A0A094J7U7"/>
<dbReference type="Proteomes" id="UP000029264">
    <property type="component" value="Unassembled WGS sequence"/>
</dbReference>
<evidence type="ECO:0000313" key="5">
    <source>
        <dbReference type="Proteomes" id="UP000029264"/>
    </source>
</evidence>
<dbReference type="InterPro" id="IPR036291">
    <property type="entry name" value="NAD(P)-bd_dom_sf"/>
</dbReference>
<evidence type="ECO:0000259" key="2">
    <source>
        <dbReference type="Pfam" id="PF01408"/>
    </source>
</evidence>
<feature type="domain" description="Gfo/Idh/MocA-like oxidoreductase N-terminal" evidence="2">
    <location>
        <begin position="6"/>
        <end position="129"/>
    </location>
</feature>
<evidence type="ECO:0000259" key="3">
    <source>
        <dbReference type="Pfam" id="PF22685"/>
    </source>
</evidence>
<dbReference type="SUPFAM" id="SSF51735">
    <property type="entry name" value="NAD(P)-binding Rossmann-fold domains"/>
    <property type="match status" value="1"/>
</dbReference>
<dbReference type="STRING" id="1515746.HR45_18760"/>
<evidence type="ECO:0000313" key="4">
    <source>
        <dbReference type="EMBL" id="KFZ35995.1"/>
    </source>
</evidence>
<keyword evidence="5" id="KW-1185">Reference proteome</keyword>
<dbReference type="GO" id="GO:0000166">
    <property type="term" value="F:nucleotide binding"/>
    <property type="evidence" value="ECO:0007669"/>
    <property type="project" value="InterPro"/>
</dbReference>
<organism evidence="4 5">
    <name type="scientific">Shewanella mangrovi</name>
    <dbReference type="NCBI Taxonomy" id="1515746"/>
    <lineage>
        <taxon>Bacteria</taxon>
        <taxon>Pseudomonadati</taxon>
        <taxon>Pseudomonadota</taxon>
        <taxon>Gammaproteobacteria</taxon>
        <taxon>Alteromonadales</taxon>
        <taxon>Shewanellaceae</taxon>
        <taxon>Shewanella</taxon>
    </lineage>
</organism>
<dbReference type="Pfam" id="PF01408">
    <property type="entry name" value="GFO_IDH_MocA"/>
    <property type="match status" value="1"/>
</dbReference>
<reference evidence="4 5" key="1">
    <citation type="submission" date="2014-06" db="EMBL/GenBank/DDBJ databases">
        <title>Shewanella sp. YQH10.</title>
        <authorList>
            <person name="Liu Y."/>
            <person name="Zeng R."/>
        </authorList>
    </citation>
    <scope>NUCLEOTIDE SEQUENCE [LARGE SCALE GENOMIC DNA]</scope>
    <source>
        <strain evidence="4 5">YQH10</strain>
    </source>
</reference>
<dbReference type="InterPro" id="IPR000683">
    <property type="entry name" value="Gfo/Idh/MocA-like_OxRdtase_N"/>
</dbReference>
<gene>
    <name evidence="4" type="ORF">HR45_18760</name>
</gene>
<dbReference type="Gene3D" id="3.30.360.10">
    <property type="entry name" value="Dihydrodipicolinate Reductase, domain 2"/>
    <property type="match status" value="1"/>
</dbReference>
<dbReference type="InterPro" id="IPR055080">
    <property type="entry name" value="Gal80p-like_C"/>
</dbReference>
<proteinExistence type="predicted"/>
<feature type="domain" description="Gal80p-like C-terminal" evidence="3">
    <location>
        <begin position="136"/>
        <end position="276"/>
    </location>
</feature>
<dbReference type="OrthoDB" id="9774191at2"/>
<keyword evidence="1" id="KW-0732">Signal</keyword>
<dbReference type="PANTHER" id="PTHR43708:SF1">
    <property type="entry name" value="GALACTOSE_LACTOSE METABOLISM REGULATORY PROTEIN GAL80"/>
    <property type="match status" value="1"/>
</dbReference>
<evidence type="ECO:0000256" key="1">
    <source>
        <dbReference type="ARBA" id="ARBA00022729"/>
    </source>
</evidence>
<dbReference type="SUPFAM" id="SSF55347">
    <property type="entry name" value="Glyceraldehyde-3-phosphate dehydrogenase-like, C-terminal domain"/>
    <property type="match status" value="1"/>
</dbReference>
<comment type="caution">
    <text evidence="4">The sequence shown here is derived from an EMBL/GenBank/DDBJ whole genome shotgun (WGS) entry which is preliminary data.</text>
</comment>
<dbReference type="PANTHER" id="PTHR43708">
    <property type="entry name" value="CONSERVED EXPRESSED OXIDOREDUCTASE (EUROFUNG)"/>
    <property type="match status" value="1"/>
</dbReference>
<accession>A0A094J7U7</accession>